<evidence type="ECO:0000313" key="8">
    <source>
        <dbReference type="EMBL" id="CAD7424810.1"/>
    </source>
</evidence>
<dbReference type="InterPro" id="IPR051940">
    <property type="entry name" value="Chitin_bind-dev_reg"/>
</dbReference>
<reference evidence="8" key="1">
    <citation type="submission" date="2020-11" db="EMBL/GenBank/DDBJ databases">
        <authorList>
            <person name="Tran Van P."/>
        </authorList>
    </citation>
    <scope>NUCLEOTIDE SEQUENCE</scope>
</reference>
<sequence>MTKSGSRVKLAEPDSQVRPGPTKANGPTCSTPTTEDCSRDVTVEVCRPVSFRRPRSDSYVDEPRTQARKPTLSTPNRDANLDIPVNISVVYCESSALDHAATEMGGRVIPVLVLVCLIPQWQQTTAMPQGIADVFEEPSIGPSPEPEPQPETPDQPQPPSEIPIEPTTSRPEVDFICPHQNNTSKVEYHPNLKDCQTYYECDNMIVRLLHCAEGTWFNSELEVCTFPHDSGCIQPESLKKSKSDESENIEPPPFQCPHQTNGSQVIYYPNPENCETYFECDNTVLRLIHCANGTWYSSKLNVCTFPHESDCTQPENLKKPDAESIDSKNFQSSAFQCPHQTNGSQVIYYQNPQNCATYFECDNTVLRLIHCAVGTWYNSELHVCTFPYESGCTQTESF</sequence>
<feature type="region of interest" description="Disordered" evidence="6">
    <location>
        <begin position="1"/>
        <end position="36"/>
    </location>
</feature>
<dbReference type="Pfam" id="PF01607">
    <property type="entry name" value="CBM_14"/>
    <property type="match status" value="3"/>
</dbReference>
<dbReference type="InterPro" id="IPR002557">
    <property type="entry name" value="Chitin-bd_dom"/>
</dbReference>
<keyword evidence="3" id="KW-0677">Repeat</keyword>
<keyword evidence="2" id="KW-0732">Signal</keyword>
<feature type="compositionally biased region" description="Basic and acidic residues" evidence="6">
    <location>
        <begin position="54"/>
        <end position="65"/>
    </location>
</feature>
<evidence type="ECO:0000256" key="4">
    <source>
        <dbReference type="ARBA" id="ARBA00023157"/>
    </source>
</evidence>
<dbReference type="Gene3D" id="2.170.140.10">
    <property type="entry name" value="Chitin binding domain"/>
    <property type="match status" value="3"/>
</dbReference>
<feature type="domain" description="Chitin-binding type-2" evidence="7">
    <location>
        <begin position="253"/>
        <end position="313"/>
    </location>
</feature>
<dbReference type="InterPro" id="IPR036508">
    <property type="entry name" value="Chitin-bd_dom_sf"/>
</dbReference>
<dbReference type="PROSITE" id="PS50940">
    <property type="entry name" value="CHIT_BIND_II"/>
    <property type="match status" value="3"/>
</dbReference>
<protein>
    <recommendedName>
        <fullName evidence="7">Chitin-binding type-2 domain-containing protein</fullName>
    </recommendedName>
</protein>
<evidence type="ECO:0000256" key="2">
    <source>
        <dbReference type="ARBA" id="ARBA00022729"/>
    </source>
</evidence>
<feature type="domain" description="Chitin-binding type-2" evidence="7">
    <location>
        <begin position="334"/>
        <end position="394"/>
    </location>
</feature>
<keyword evidence="1" id="KW-0147">Chitin-binding</keyword>
<feature type="region of interest" description="Disordered" evidence="6">
    <location>
        <begin position="135"/>
        <end position="175"/>
    </location>
</feature>
<feature type="compositionally biased region" description="Pro residues" evidence="6">
    <location>
        <begin position="141"/>
        <end position="161"/>
    </location>
</feature>
<proteinExistence type="predicted"/>
<evidence type="ECO:0000256" key="3">
    <source>
        <dbReference type="ARBA" id="ARBA00022737"/>
    </source>
</evidence>
<evidence type="ECO:0000256" key="1">
    <source>
        <dbReference type="ARBA" id="ARBA00022669"/>
    </source>
</evidence>
<name>A0A7R9E2A1_9NEOP</name>
<feature type="compositionally biased region" description="Polar residues" evidence="6">
    <location>
        <begin position="25"/>
        <end position="35"/>
    </location>
</feature>
<dbReference type="GO" id="GO:0005576">
    <property type="term" value="C:extracellular region"/>
    <property type="evidence" value="ECO:0007669"/>
    <property type="project" value="InterPro"/>
</dbReference>
<keyword evidence="5" id="KW-0325">Glycoprotein</keyword>
<dbReference type="PANTHER" id="PTHR23301">
    <property type="entry name" value="CHITIN BINDING PERITROPHIN-A"/>
    <property type="match status" value="1"/>
</dbReference>
<feature type="domain" description="Chitin-binding type-2" evidence="7">
    <location>
        <begin position="174"/>
        <end position="234"/>
    </location>
</feature>
<accession>A0A7R9E2A1</accession>
<dbReference type="SMART" id="SM00494">
    <property type="entry name" value="ChtBD2"/>
    <property type="match status" value="3"/>
</dbReference>
<dbReference type="EMBL" id="OB792839">
    <property type="protein sequence ID" value="CAD7424810.1"/>
    <property type="molecule type" value="Genomic_DNA"/>
</dbReference>
<gene>
    <name evidence="8" type="ORF">TMSB3V08_LOCUS1736</name>
</gene>
<dbReference type="SUPFAM" id="SSF57625">
    <property type="entry name" value="Invertebrate chitin-binding proteins"/>
    <property type="match status" value="3"/>
</dbReference>
<organism evidence="8">
    <name type="scientific">Timema monikensis</name>
    <dbReference type="NCBI Taxonomy" id="170555"/>
    <lineage>
        <taxon>Eukaryota</taxon>
        <taxon>Metazoa</taxon>
        <taxon>Ecdysozoa</taxon>
        <taxon>Arthropoda</taxon>
        <taxon>Hexapoda</taxon>
        <taxon>Insecta</taxon>
        <taxon>Pterygota</taxon>
        <taxon>Neoptera</taxon>
        <taxon>Polyneoptera</taxon>
        <taxon>Phasmatodea</taxon>
        <taxon>Timematodea</taxon>
        <taxon>Timematoidea</taxon>
        <taxon>Timematidae</taxon>
        <taxon>Timema</taxon>
    </lineage>
</organism>
<keyword evidence="4" id="KW-1015">Disulfide bond</keyword>
<dbReference type="AlphaFoldDB" id="A0A7R9E2A1"/>
<evidence type="ECO:0000256" key="5">
    <source>
        <dbReference type="ARBA" id="ARBA00023180"/>
    </source>
</evidence>
<feature type="region of interest" description="Disordered" evidence="6">
    <location>
        <begin position="52"/>
        <end position="77"/>
    </location>
</feature>
<evidence type="ECO:0000256" key="6">
    <source>
        <dbReference type="SAM" id="MobiDB-lite"/>
    </source>
</evidence>
<dbReference type="PANTHER" id="PTHR23301:SF0">
    <property type="entry name" value="CHITIN-BINDING TYPE-2 DOMAIN-CONTAINING PROTEIN-RELATED"/>
    <property type="match status" value="1"/>
</dbReference>
<dbReference type="GO" id="GO:0008061">
    <property type="term" value="F:chitin binding"/>
    <property type="evidence" value="ECO:0007669"/>
    <property type="project" value="UniProtKB-KW"/>
</dbReference>
<evidence type="ECO:0000259" key="7">
    <source>
        <dbReference type="PROSITE" id="PS50940"/>
    </source>
</evidence>